<name>A0ABR9ZH57_9CORY</name>
<proteinExistence type="predicted"/>
<keyword evidence="5" id="KW-1185">Reference proteome</keyword>
<protein>
    <submittedName>
        <fullName evidence="4">Urease subunit beta</fullName>
        <ecNumber evidence="4">3.5.1.5</ecNumber>
    </submittedName>
</protein>
<feature type="region of interest" description="Disordered" evidence="3">
    <location>
        <begin position="121"/>
        <end position="140"/>
    </location>
</feature>
<evidence type="ECO:0000313" key="5">
    <source>
        <dbReference type="Proteomes" id="UP000635902"/>
    </source>
</evidence>
<evidence type="ECO:0000256" key="3">
    <source>
        <dbReference type="SAM" id="MobiDB-lite"/>
    </source>
</evidence>
<reference evidence="4 5" key="1">
    <citation type="submission" date="2020-10" db="EMBL/GenBank/DDBJ databases">
        <title>Novel species in genus Corynebacterium.</title>
        <authorList>
            <person name="Zhang G."/>
        </authorList>
    </citation>
    <scope>NUCLEOTIDE SEQUENCE [LARGE SCALE GENOMIC DNA]</scope>
    <source>
        <strain evidence="4 5">DSM 45110</strain>
    </source>
</reference>
<dbReference type="PANTHER" id="PTHR33569">
    <property type="entry name" value="UREASE"/>
    <property type="match status" value="1"/>
</dbReference>
<evidence type="ECO:0000313" key="4">
    <source>
        <dbReference type="EMBL" id="MBF4552756.1"/>
    </source>
</evidence>
<evidence type="ECO:0000256" key="2">
    <source>
        <dbReference type="ARBA" id="ARBA00047778"/>
    </source>
</evidence>
<dbReference type="InterPro" id="IPR050069">
    <property type="entry name" value="Urease_subunit"/>
</dbReference>
<comment type="caution">
    <text evidence="4">The sequence shown here is derived from an EMBL/GenBank/DDBJ whole genome shotgun (WGS) entry which is preliminary data.</text>
</comment>
<dbReference type="NCBIfam" id="NF009682">
    <property type="entry name" value="PRK13203.1"/>
    <property type="match status" value="1"/>
</dbReference>
<dbReference type="Proteomes" id="UP000635902">
    <property type="component" value="Unassembled WGS sequence"/>
</dbReference>
<dbReference type="EC" id="3.5.1.5" evidence="4"/>
<organism evidence="4 5">
    <name type="scientific">Corynebacterium suicordis DSM 45110</name>
    <dbReference type="NCBI Taxonomy" id="1121369"/>
    <lineage>
        <taxon>Bacteria</taxon>
        <taxon>Bacillati</taxon>
        <taxon>Actinomycetota</taxon>
        <taxon>Actinomycetes</taxon>
        <taxon>Mycobacteriales</taxon>
        <taxon>Corynebacteriaceae</taxon>
        <taxon>Corynebacterium</taxon>
    </lineage>
</organism>
<evidence type="ECO:0000256" key="1">
    <source>
        <dbReference type="ARBA" id="ARBA00022801"/>
    </source>
</evidence>
<dbReference type="SUPFAM" id="SSF51278">
    <property type="entry name" value="Urease, beta-subunit"/>
    <property type="match status" value="1"/>
</dbReference>
<comment type="catalytic activity">
    <reaction evidence="2">
        <text>urea + 2 H2O + H(+) = hydrogencarbonate + 2 NH4(+)</text>
        <dbReference type="Rhea" id="RHEA:20557"/>
        <dbReference type="ChEBI" id="CHEBI:15377"/>
        <dbReference type="ChEBI" id="CHEBI:15378"/>
        <dbReference type="ChEBI" id="CHEBI:16199"/>
        <dbReference type="ChEBI" id="CHEBI:17544"/>
        <dbReference type="ChEBI" id="CHEBI:28938"/>
        <dbReference type="EC" id="3.5.1.5"/>
    </reaction>
</comment>
<dbReference type="Pfam" id="PF00699">
    <property type="entry name" value="Urease_beta"/>
    <property type="match status" value="1"/>
</dbReference>
<dbReference type="NCBIfam" id="TIGR00192">
    <property type="entry name" value="urease_beta"/>
    <property type="match status" value="1"/>
</dbReference>
<dbReference type="InterPro" id="IPR036461">
    <property type="entry name" value="Urease_betasu_sf"/>
</dbReference>
<dbReference type="EMBL" id="JADKMY010000001">
    <property type="protein sequence ID" value="MBF4552756.1"/>
    <property type="molecule type" value="Genomic_DNA"/>
</dbReference>
<dbReference type="InterPro" id="IPR002019">
    <property type="entry name" value="Urease_beta-like"/>
</dbReference>
<dbReference type="GO" id="GO:0009039">
    <property type="term" value="F:urease activity"/>
    <property type="evidence" value="ECO:0007669"/>
    <property type="project" value="UniProtKB-EC"/>
</dbReference>
<accession>A0ABR9ZH57</accession>
<sequence length="140" mass="15426">MSSGPGPYIVQPGKIELNVGSTRAQIKVRNKGDRAIQVGSHYHFFEVNPDLEFPREEAWGMHLSIPAGLAIRFEPGDEKDVELTAFRGRRILYGFAGLVNGSLDDPEVRAASMALLPEFLESNSEVSEDDQPVAEENKAE</sequence>
<keyword evidence="1 4" id="KW-0378">Hydrolase</keyword>
<gene>
    <name evidence="4" type="ORF">IRY30_01495</name>
</gene>
<dbReference type="PANTHER" id="PTHR33569:SF1">
    <property type="entry name" value="UREASE"/>
    <property type="match status" value="1"/>
</dbReference>
<dbReference type="Gene3D" id="2.10.150.10">
    <property type="entry name" value="Urease, beta subunit"/>
    <property type="match status" value="1"/>
</dbReference>
<dbReference type="CDD" id="cd00407">
    <property type="entry name" value="Urease_beta"/>
    <property type="match status" value="1"/>
</dbReference>